<keyword evidence="1" id="KW-0812">Transmembrane</keyword>
<keyword evidence="1" id="KW-1133">Transmembrane helix</keyword>
<name>A0A0H2S2D1_9AGAM</name>
<sequence>MLRRHRHMPQPESLVTEFALSAVVIFRTLIYLYPLRLCSGRRLGSRPRGFPKNPEGNARWSQKLYTYALAESLIFSSFPSFSSSPHLSLLSPIFPFTLLSRPSLVPTSLSSLSCPQPIDLSLPLSSFFHTLSLALSIFLFHSPLSSTLLFLPLSLFSSALSRPFPSPLSQISNINAATACHESIDTLRAGRSR</sequence>
<dbReference type="Proteomes" id="UP000053477">
    <property type="component" value="Unassembled WGS sequence"/>
</dbReference>
<dbReference type="EMBL" id="KQ086007">
    <property type="protein sequence ID" value="KLO11171.1"/>
    <property type="molecule type" value="Genomic_DNA"/>
</dbReference>
<protein>
    <recommendedName>
        <fullName evidence="4">Transmembrane protein</fullName>
    </recommendedName>
</protein>
<accession>A0A0H2S2D1</accession>
<evidence type="ECO:0008006" key="4">
    <source>
        <dbReference type="Google" id="ProtNLM"/>
    </source>
</evidence>
<evidence type="ECO:0000313" key="2">
    <source>
        <dbReference type="EMBL" id="KLO11171.1"/>
    </source>
</evidence>
<proteinExistence type="predicted"/>
<reference evidence="2 3" key="1">
    <citation type="submission" date="2015-04" db="EMBL/GenBank/DDBJ databases">
        <title>Complete genome sequence of Schizopora paradoxa KUC8140, a cosmopolitan wood degrader in East Asia.</title>
        <authorList>
            <consortium name="DOE Joint Genome Institute"/>
            <person name="Min B."/>
            <person name="Park H."/>
            <person name="Jang Y."/>
            <person name="Kim J.-J."/>
            <person name="Kim K.H."/>
            <person name="Pangilinan J."/>
            <person name="Lipzen A."/>
            <person name="Riley R."/>
            <person name="Grigoriev I.V."/>
            <person name="Spatafora J.W."/>
            <person name="Choi I.-G."/>
        </authorList>
    </citation>
    <scope>NUCLEOTIDE SEQUENCE [LARGE SCALE GENOMIC DNA]</scope>
    <source>
        <strain evidence="2 3">KUC8140</strain>
    </source>
</reference>
<organism evidence="2 3">
    <name type="scientific">Schizopora paradoxa</name>
    <dbReference type="NCBI Taxonomy" id="27342"/>
    <lineage>
        <taxon>Eukaryota</taxon>
        <taxon>Fungi</taxon>
        <taxon>Dikarya</taxon>
        <taxon>Basidiomycota</taxon>
        <taxon>Agaricomycotina</taxon>
        <taxon>Agaricomycetes</taxon>
        <taxon>Hymenochaetales</taxon>
        <taxon>Schizoporaceae</taxon>
        <taxon>Schizopora</taxon>
    </lineage>
</organism>
<evidence type="ECO:0000313" key="3">
    <source>
        <dbReference type="Proteomes" id="UP000053477"/>
    </source>
</evidence>
<keyword evidence="1" id="KW-0472">Membrane</keyword>
<gene>
    <name evidence="2" type="ORF">SCHPADRAFT_485657</name>
</gene>
<dbReference type="InParanoid" id="A0A0H2S2D1"/>
<feature type="transmembrane region" description="Helical" evidence="1">
    <location>
        <begin position="12"/>
        <end position="33"/>
    </location>
</feature>
<evidence type="ECO:0000256" key="1">
    <source>
        <dbReference type="SAM" id="Phobius"/>
    </source>
</evidence>
<keyword evidence="3" id="KW-1185">Reference proteome</keyword>
<dbReference type="AlphaFoldDB" id="A0A0H2S2D1"/>